<dbReference type="KEGG" id="snk:CP967_17420"/>
<dbReference type="InterPro" id="IPR050267">
    <property type="entry name" value="Anti-sigma-factor_SerPK"/>
</dbReference>
<feature type="region of interest" description="Disordered" evidence="2">
    <location>
        <begin position="150"/>
        <end position="171"/>
    </location>
</feature>
<dbReference type="InterPro" id="IPR003594">
    <property type="entry name" value="HATPase_dom"/>
</dbReference>
<feature type="region of interest" description="Disordered" evidence="2">
    <location>
        <begin position="1"/>
        <end position="22"/>
    </location>
</feature>
<dbReference type="AlphaFoldDB" id="A0A5J6FCL7"/>
<dbReference type="GO" id="GO:0005524">
    <property type="term" value="F:ATP binding"/>
    <property type="evidence" value="ECO:0007669"/>
    <property type="project" value="UniProtKB-KW"/>
</dbReference>
<keyword evidence="1" id="KW-0808">Transferase</keyword>
<accession>A0A5J6FCL7</accession>
<name>A0A5J6FCL7_9ACTN</name>
<keyword evidence="4" id="KW-0067">ATP-binding</keyword>
<keyword evidence="1" id="KW-0723">Serine/threonine-protein kinase</keyword>
<feature type="domain" description="Histidine kinase/HSP90-like ATPase" evidence="3">
    <location>
        <begin position="26"/>
        <end position="135"/>
    </location>
</feature>
<dbReference type="Pfam" id="PF13581">
    <property type="entry name" value="HATPase_c_2"/>
    <property type="match status" value="1"/>
</dbReference>
<keyword evidence="1" id="KW-0418">Kinase</keyword>
<evidence type="ECO:0000256" key="2">
    <source>
        <dbReference type="SAM" id="MobiDB-lite"/>
    </source>
</evidence>
<dbReference type="CDD" id="cd16936">
    <property type="entry name" value="HATPase_RsbW-like"/>
    <property type="match status" value="1"/>
</dbReference>
<evidence type="ECO:0000259" key="3">
    <source>
        <dbReference type="Pfam" id="PF13581"/>
    </source>
</evidence>
<protein>
    <submittedName>
        <fullName evidence="4">ATP-binding protein</fullName>
    </submittedName>
</protein>
<evidence type="ECO:0000313" key="4">
    <source>
        <dbReference type="EMBL" id="QEU73537.1"/>
    </source>
</evidence>
<dbReference type="Gene3D" id="3.30.565.10">
    <property type="entry name" value="Histidine kinase-like ATPase, C-terminal domain"/>
    <property type="match status" value="1"/>
</dbReference>
<dbReference type="OrthoDB" id="3473697at2"/>
<dbReference type="InterPro" id="IPR036890">
    <property type="entry name" value="HATPase_C_sf"/>
</dbReference>
<dbReference type="GO" id="GO:0004674">
    <property type="term" value="F:protein serine/threonine kinase activity"/>
    <property type="evidence" value="ECO:0007669"/>
    <property type="project" value="UniProtKB-KW"/>
</dbReference>
<evidence type="ECO:0000313" key="5">
    <source>
        <dbReference type="Proteomes" id="UP000326178"/>
    </source>
</evidence>
<dbReference type="SUPFAM" id="SSF55874">
    <property type="entry name" value="ATPase domain of HSP90 chaperone/DNA topoisomerase II/histidine kinase"/>
    <property type="match status" value="1"/>
</dbReference>
<organism evidence="4 5">
    <name type="scientific">Streptomyces nitrosporeus</name>
    <dbReference type="NCBI Taxonomy" id="28894"/>
    <lineage>
        <taxon>Bacteria</taxon>
        <taxon>Bacillati</taxon>
        <taxon>Actinomycetota</taxon>
        <taxon>Actinomycetes</taxon>
        <taxon>Kitasatosporales</taxon>
        <taxon>Streptomycetaceae</taxon>
        <taxon>Streptomyces</taxon>
    </lineage>
</organism>
<sequence>MTAAQESPAPSPEPVLRRDGLGYTPTTRSVSLCRHRTARLVLQWGHPELAEDAALLVSELATNALLHGAVRGRLFRVELTLTASTLRIAVSDARGERVPLLRAAEDGDCYGRGLAVVARIADDWGVEPRSVGKTVFAELAVRRPGPDVPVGPRVLRAGPPGVRASGAVTPR</sequence>
<proteinExistence type="predicted"/>
<gene>
    <name evidence="4" type="ORF">CP967_17420</name>
</gene>
<dbReference type="RefSeq" id="WP_150488843.1">
    <property type="nucleotide sequence ID" value="NZ_BMUV01000010.1"/>
</dbReference>
<dbReference type="Proteomes" id="UP000326178">
    <property type="component" value="Chromosome"/>
</dbReference>
<keyword evidence="4" id="KW-0547">Nucleotide-binding</keyword>
<keyword evidence="5" id="KW-1185">Reference proteome</keyword>
<dbReference type="PANTHER" id="PTHR35526">
    <property type="entry name" value="ANTI-SIGMA-F FACTOR RSBW-RELATED"/>
    <property type="match status" value="1"/>
</dbReference>
<dbReference type="EMBL" id="CP023702">
    <property type="protein sequence ID" value="QEU73537.1"/>
    <property type="molecule type" value="Genomic_DNA"/>
</dbReference>
<evidence type="ECO:0000256" key="1">
    <source>
        <dbReference type="ARBA" id="ARBA00022527"/>
    </source>
</evidence>
<reference evidence="4 5" key="1">
    <citation type="submission" date="2017-09" db="EMBL/GenBank/DDBJ databases">
        <authorList>
            <person name="Lee N."/>
            <person name="Cho B.-K."/>
        </authorList>
    </citation>
    <scope>NUCLEOTIDE SEQUENCE [LARGE SCALE GENOMIC DNA]</scope>
    <source>
        <strain evidence="4 5">ATCC 12769</strain>
    </source>
</reference>
<dbReference type="PANTHER" id="PTHR35526:SF3">
    <property type="entry name" value="ANTI-SIGMA-F FACTOR RSBW"/>
    <property type="match status" value="1"/>
</dbReference>